<dbReference type="EMBL" id="JARQAJ010000003">
    <property type="protein sequence ID" value="MDT2759275.1"/>
    <property type="molecule type" value="Genomic_DNA"/>
</dbReference>
<evidence type="ECO:0000313" key="2">
    <source>
        <dbReference type="Proteomes" id="UP001181046"/>
    </source>
</evidence>
<accession>A0ABU3FC56</accession>
<keyword evidence="2" id="KW-1185">Reference proteome</keyword>
<name>A0ABU3FC56_9ENTE</name>
<protein>
    <recommendedName>
        <fullName evidence="3">Phage major capsid protein</fullName>
    </recommendedName>
</protein>
<dbReference type="SUPFAM" id="SSF56563">
    <property type="entry name" value="Major capsid protein gp5"/>
    <property type="match status" value="1"/>
</dbReference>
<sequence>MAELKLFKSDKFAVGNRTIEMPQQHEFWEEARKVAREDGVSNDLIKKNTSLMVRSYLEHNDLSMEDFRKMLNPTLIRANVGSLLSNDNTAPLFETLVESYVRGVYEKTGRAAELLMGTVNIDQQTTSWYYADEYNDDDFDFKTISQGGPIPVMTIKLAEKKMIQVYKRGGGIELTDEAKAMNFDMLAAFFNRQGLVLGRTDERMVVDRLLNGYFDDGSDAPEVRGVETTGTLTVMDAWDAQTYMEDETGFTPNRVVMNRKTAKQWTSIETTQGMPIFLQNQLNGTVPDVLSSKPFISKQMPDGQIMFVDTKFAINEYVFKALSTESERNVKTQIDGSYTTKTSDYVPFETKARMIMDINQSL</sequence>
<organism evidence="1 2">
    <name type="scientific">Enterococcus xiangfangensis</name>
    <dbReference type="NCBI Taxonomy" id="1296537"/>
    <lineage>
        <taxon>Bacteria</taxon>
        <taxon>Bacillati</taxon>
        <taxon>Bacillota</taxon>
        <taxon>Bacilli</taxon>
        <taxon>Lactobacillales</taxon>
        <taxon>Enterococcaceae</taxon>
        <taxon>Enterococcus</taxon>
    </lineage>
</organism>
<proteinExistence type="predicted"/>
<comment type="caution">
    <text evidence="1">The sequence shown here is derived from an EMBL/GenBank/DDBJ whole genome shotgun (WGS) entry which is preliminary data.</text>
</comment>
<dbReference type="RefSeq" id="WP_311829765.1">
    <property type="nucleotide sequence ID" value="NZ_JARQAJ010000003.1"/>
</dbReference>
<gene>
    <name evidence="1" type="ORF">P7H27_05815</name>
</gene>
<evidence type="ECO:0000313" key="1">
    <source>
        <dbReference type="EMBL" id="MDT2759275.1"/>
    </source>
</evidence>
<reference evidence="1" key="1">
    <citation type="submission" date="2023-03" db="EMBL/GenBank/DDBJ databases">
        <authorList>
            <person name="Shen W."/>
            <person name="Cai J."/>
        </authorList>
    </citation>
    <scope>NUCLEOTIDE SEQUENCE</scope>
    <source>
        <strain evidence="1">P66-3</strain>
    </source>
</reference>
<dbReference type="Proteomes" id="UP001181046">
    <property type="component" value="Unassembled WGS sequence"/>
</dbReference>
<dbReference type="Pfam" id="PF25209">
    <property type="entry name" value="Phage_capsid_4"/>
    <property type="match status" value="1"/>
</dbReference>
<evidence type="ECO:0008006" key="3">
    <source>
        <dbReference type="Google" id="ProtNLM"/>
    </source>
</evidence>